<dbReference type="AlphaFoldDB" id="A0A830H7A3"/>
<dbReference type="GO" id="GO:0032981">
    <property type="term" value="P:mitochondrial respiratory chain complex I assembly"/>
    <property type="evidence" value="ECO:0007669"/>
    <property type="project" value="TreeGrafter"/>
</dbReference>
<evidence type="ECO:0000256" key="1">
    <source>
        <dbReference type="ARBA" id="ARBA00003195"/>
    </source>
</evidence>
<evidence type="ECO:0000256" key="13">
    <source>
        <dbReference type="ARBA" id="ARBA00023157"/>
    </source>
</evidence>
<comment type="function">
    <text evidence="1">Accessory subunit of the mitochondrial membrane respiratory chain NADH dehydrogenase (Complex I), that is believed not to be involved in catalysis. Complex I functions in the transfer of electrons from NADH to the respiratory chain. The immediate electron acceptor for the enzyme is believed to be ubiquinone.</text>
</comment>
<keyword evidence="9" id="KW-0999">Mitochondrion inner membrane</keyword>
<dbReference type="PANTHER" id="PTHR15224:SF1">
    <property type="entry name" value="NADH DEHYDROGENASE [UBIQUINONE] IRON-SULFUR PROTEIN 5"/>
    <property type="match status" value="1"/>
</dbReference>
<name>A0A830H7A3_9CHLO</name>
<evidence type="ECO:0000256" key="15">
    <source>
        <dbReference type="ARBA" id="ARBA00032739"/>
    </source>
</evidence>
<evidence type="ECO:0000256" key="12">
    <source>
        <dbReference type="ARBA" id="ARBA00023136"/>
    </source>
</evidence>
<dbReference type="Proteomes" id="UP000660262">
    <property type="component" value="Unassembled WGS sequence"/>
</dbReference>
<comment type="subcellular location">
    <subcellularLocation>
        <location evidence="3">Mitochondrion inner membrane</location>
        <topology evidence="3">Peripheral membrane protein</topology>
    </subcellularLocation>
    <subcellularLocation>
        <location evidence="2">Mitochondrion intermembrane space</location>
    </subcellularLocation>
</comment>
<organism evidence="17 18">
    <name type="scientific">Pycnococcus provasolii</name>
    <dbReference type="NCBI Taxonomy" id="41880"/>
    <lineage>
        <taxon>Eukaryota</taxon>
        <taxon>Viridiplantae</taxon>
        <taxon>Chlorophyta</taxon>
        <taxon>Pseudoscourfieldiophyceae</taxon>
        <taxon>Pseudoscourfieldiales</taxon>
        <taxon>Pycnococcaceae</taxon>
        <taxon>Pycnococcus</taxon>
    </lineage>
</organism>
<feature type="disulfide bond" evidence="16">
    <location>
        <begin position="24"/>
        <end position="34"/>
    </location>
</feature>
<feature type="disulfide bond" evidence="16">
    <location>
        <begin position="14"/>
        <end position="44"/>
    </location>
</feature>
<keyword evidence="11" id="KW-0496">Mitochondrion</keyword>
<dbReference type="PANTHER" id="PTHR15224">
    <property type="entry name" value="NADH DEHYDROGENASE [UBIQUINONE] IRON-SULFUR PROTEIN 5"/>
    <property type="match status" value="1"/>
</dbReference>
<keyword evidence="8" id="KW-0679">Respiratory chain</keyword>
<evidence type="ECO:0000256" key="10">
    <source>
        <dbReference type="ARBA" id="ARBA00022982"/>
    </source>
</evidence>
<comment type="similarity">
    <text evidence="4">Belongs to the complex I NDUFS5 subunit family.</text>
</comment>
<evidence type="ECO:0000256" key="4">
    <source>
        <dbReference type="ARBA" id="ARBA00007372"/>
    </source>
</evidence>
<evidence type="ECO:0000256" key="16">
    <source>
        <dbReference type="PIRSR" id="PIRSR619342-50"/>
    </source>
</evidence>
<evidence type="ECO:0000256" key="3">
    <source>
        <dbReference type="ARBA" id="ARBA00004637"/>
    </source>
</evidence>
<proteinExistence type="inferred from homology"/>
<dbReference type="OrthoDB" id="9992197at2759"/>
<keyword evidence="18" id="KW-1185">Reference proteome</keyword>
<keyword evidence="13 16" id="KW-1015">Disulfide bond</keyword>
<dbReference type="GO" id="GO:0005758">
    <property type="term" value="C:mitochondrial intermembrane space"/>
    <property type="evidence" value="ECO:0007669"/>
    <property type="project" value="UniProtKB-SubCell"/>
</dbReference>
<evidence type="ECO:0000256" key="6">
    <source>
        <dbReference type="ARBA" id="ARBA00013482"/>
    </source>
</evidence>
<protein>
    <recommendedName>
        <fullName evidence="6">NADH dehydrogenase [ubiquinone] iron-sulfur protein 5</fullName>
    </recommendedName>
    <alternativeName>
        <fullName evidence="14">Complex I-15 kDa</fullName>
    </alternativeName>
    <alternativeName>
        <fullName evidence="15">NADH-ubiquinone oxidoreductase 15 kDa subunit</fullName>
    </alternativeName>
</protein>
<evidence type="ECO:0000256" key="8">
    <source>
        <dbReference type="ARBA" id="ARBA00022660"/>
    </source>
</evidence>
<gene>
    <name evidence="17" type="ORF">PPROV_000121900</name>
</gene>
<evidence type="ECO:0000313" key="18">
    <source>
        <dbReference type="Proteomes" id="UP000660262"/>
    </source>
</evidence>
<dbReference type="GO" id="GO:0005743">
    <property type="term" value="C:mitochondrial inner membrane"/>
    <property type="evidence" value="ECO:0007669"/>
    <property type="project" value="UniProtKB-SubCell"/>
</dbReference>
<evidence type="ECO:0000256" key="9">
    <source>
        <dbReference type="ARBA" id="ARBA00022792"/>
    </source>
</evidence>
<keyword evidence="12" id="KW-0472">Membrane</keyword>
<dbReference type="InterPro" id="IPR019342">
    <property type="entry name" value="NADH_UbQ_OxRdtase_FeS-su5"/>
</dbReference>
<evidence type="ECO:0000256" key="11">
    <source>
        <dbReference type="ARBA" id="ARBA00023128"/>
    </source>
</evidence>
<sequence length="78" mass="8967">MASGFGLNGNVGRCYKFWQDFSKCAVEADMPGDCRILADDYFECLHHKKEYARYNEIAKREKELKAQGKAPPRPDYST</sequence>
<evidence type="ECO:0000256" key="14">
    <source>
        <dbReference type="ARBA" id="ARBA00031222"/>
    </source>
</evidence>
<keyword evidence="7" id="KW-0813">Transport</keyword>
<dbReference type="Pfam" id="PF10200">
    <property type="entry name" value="Ndufs5"/>
    <property type="match status" value="1"/>
</dbReference>
<comment type="subunit">
    <text evidence="5">Mammalian complex I is composed of 45 different subunits. This is a component of the iron-sulfur (IP) fragment of the enzyme.</text>
</comment>
<evidence type="ECO:0000256" key="2">
    <source>
        <dbReference type="ARBA" id="ARBA00004569"/>
    </source>
</evidence>
<keyword evidence="10" id="KW-0249">Electron transport</keyword>
<evidence type="ECO:0000313" key="17">
    <source>
        <dbReference type="EMBL" id="GHP02462.1"/>
    </source>
</evidence>
<accession>A0A830H7A3</accession>
<dbReference type="EMBL" id="BNJQ01000003">
    <property type="protein sequence ID" value="GHP02462.1"/>
    <property type="molecule type" value="Genomic_DNA"/>
</dbReference>
<comment type="caution">
    <text evidence="17">The sequence shown here is derived from an EMBL/GenBank/DDBJ whole genome shotgun (WGS) entry which is preliminary data.</text>
</comment>
<evidence type="ECO:0000256" key="7">
    <source>
        <dbReference type="ARBA" id="ARBA00022448"/>
    </source>
</evidence>
<evidence type="ECO:0000256" key="5">
    <source>
        <dbReference type="ARBA" id="ARBA00011261"/>
    </source>
</evidence>
<dbReference type="CDD" id="cd24141">
    <property type="entry name" value="NDUFS5-like"/>
    <property type="match status" value="1"/>
</dbReference>
<reference evidence="17" key="1">
    <citation type="submission" date="2020-10" db="EMBL/GenBank/DDBJ databases">
        <title>Unveiling of a novel bifunctional photoreceptor, Dualchrome1, isolated from a cosmopolitan green alga.</title>
        <authorList>
            <person name="Suzuki S."/>
            <person name="Kawachi M."/>
        </authorList>
    </citation>
    <scope>NUCLEOTIDE SEQUENCE</scope>
    <source>
        <strain evidence="17">NIES 2893</strain>
    </source>
</reference>